<reference evidence="2" key="2">
    <citation type="journal article" date="2021" name="PeerJ">
        <title>Extensive microbial diversity within the chicken gut microbiome revealed by metagenomics and culture.</title>
        <authorList>
            <person name="Gilroy R."/>
            <person name="Ravi A."/>
            <person name="Getino M."/>
            <person name="Pursley I."/>
            <person name="Horton D.L."/>
            <person name="Alikhan N.F."/>
            <person name="Baker D."/>
            <person name="Gharbi K."/>
            <person name="Hall N."/>
            <person name="Watson M."/>
            <person name="Adriaenssens E.M."/>
            <person name="Foster-Nyarko E."/>
            <person name="Jarju S."/>
            <person name="Secka A."/>
            <person name="Antonio M."/>
            <person name="Oren A."/>
            <person name="Chaudhuri R.R."/>
            <person name="La Ragione R."/>
            <person name="Hildebrand F."/>
            <person name="Pallen M.J."/>
        </authorList>
    </citation>
    <scope>NUCLEOTIDE SEQUENCE</scope>
    <source>
        <strain evidence="2">ChiSjej5B23-6657</strain>
    </source>
</reference>
<evidence type="ECO:0000313" key="3">
    <source>
        <dbReference type="Proteomes" id="UP000823912"/>
    </source>
</evidence>
<name>A0A9D1EBE0_9FIRM</name>
<reference evidence="2" key="1">
    <citation type="submission" date="2020-10" db="EMBL/GenBank/DDBJ databases">
        <authorList>
            <person name="Gilroy R."/>
        </authorList>
    </citation>
    <scope>NUCLEOTIDE SEQUENCE</scope>
    <source>
        <strain evidence="2">ChiSjej5B23-6657</strain>
    </source>
</reference>
<comment type="caution">
    <text evidence="2">The sequence shown here is derived from an EMBL/GenBank/DDBJ whole genome shotgun (WGS) entry which is preliminary data.</text>
</comment>
<dbReference type="NCBIfam" id="NF003315">
    <property type="entry name" value="PRK04323.1"/>
    <property type="match status" value="1"/>
</dbReference>
<sequence length="87" mass="9379">MFFVNIGFGNIIQADRIVAMITPDSAPAKRMVQRAKEEGNIVDATQGRKTKAVIITDGPLVLSALLPETIANRTRGAAEREEIGNEA</sequence>
<accession>A0A9D1EBE0</accession>
<dbReference type="HAMAP" id="MF_01503">
    <property type="entry name" value="RemA"/>
    <property type="match status" value="1"/>
</dbReference>
<organism evidence="2 3">
    <name type="scientific">Candidatus Pullilachnospira gallistercoris</name>
    <dbReference type="NCBI Taxonomy" id="2840911"/>
    <lineage>
        <taxon>Bacteria</taxon>
        <taxon>Bacillati</taxon>
        <taxon>Bacillota</taxon>
        <taxon>Clostridia</taxon>
        <taxon>Lachnospirales</taxon>
        <taxon>Lachnospiraceae</taxon>
        <taxon>Lachnospiraceae incertae sedis</taxon>
        <taxon>Candidatus Pullilachnospira</taxon>
    </lineage>
</organism>
<gene>
    <name evidence="2" type="ORF">IAA55_11235</name>
</gene>
<comment type="similarity">
    <text evidence="1">Belongs to the RemA family.</text>
</comment>
<dbReference type="AlphaFoldDB" id="A0A9D1EBE0"/>
<dbReference type="Pfam" id="PF04025">
    <property type="entry name" value="RemA-like"/>
    <property type="match status" value="1"/>
</dbReference>
<evidence type="ECO:0000313" key="2">
    <source>
        <dbReference type="EMBL" id="HIR71835.1"/>
    </source>
</evidence>
<dbReference type="EMBL" id="DVHM01000189">
    <property type="protein sequence ID" value="HIR71835.1"/>
    <property type="molecule type" value="Genomic_DNA"/>
</dbReference>
<dbReference type="PANTHER" id="PTHR38449">
    <property type="entry name" value="REGULATORY PROTEIN TM_1690-RELATED"/>
    <property type="match status" value="1"/>
</dbReference>
<proteinExistence type="inferred from homology"/>
<dbReference type="PANTHER" id="PTHR38449:SF1">
    <property type="entry name" value="REGULATORY PROTEIN SSL2874-RELATED"/>
    <property type="match status" value="1"/>
</dbReference>
<dbReference type="InterPro" id="IPR007169">
    <property type="entry name" value="RemA-like"/>
</dbReference>
<protein>
    <recommendedName>
        <fullName evidence="1">Putative regulatory protein IAA55_11235</fullName>
    </recommendedName>
</protein>
<dbReference type="Proteomes" id="UP000823912">
    <property type="component" value="Unassembled WGS sequence"/>
</dbReference>
<evidence type="ECO:0000256" key="1">
    <source>
        <dbReference type="HAMAP-Rule" id="MF_01503"/>
    </source>
</evidence>